<evidence type="ECO:0000313" key="8">
    <source>
        <dbReference type="WBParaSite" id="nRc.2.0.1.t13941-RA"/>
    </source>
</evidence>
<dbReference type="CDD" id="cd21301">
    <property type="entry name" value="CH_PLS_rpt4"/>
    <property type="match status" value="1"/>
</dbReference>
<dbReference type="GO" id="GO:0005737">
    <property type="term" value="C:cytoplasm"/>
    <property type="evidence" value="ECO:0007669"/>
    <property type="project" value="TreeGrafter"/>
</dbReference>
<feature type="compositionally biased region" description="Polar residues" evidence="5">
    <location>
        <begin position="507"/>
        <end position="518"/>
    </location>
</feature>
<accession>A0A915IIQ6</accession>
<dbReference type="GO" id="GO:0005884">
    <property type="term" value="C:actin filament"/>
    <property type="evidence" value="ECO:0007669"/>
    <property type="project" value="TreeGrafter"/>
</dbReference>
<feature type="compositionally biased region" description="Polar residues" evidence="5">
    <location>
        <begin position="455"/>
        <end position="465"/>
    </location>
</feature>
<dbReference type="SMART" id="SM00033">
    <property type="entry name" value="CH"/>
    <property type="match status" value="3"/>
</dbReference>
<evidence type="ECO:0000256" key="1">
    <source>
        <dbReference type="ARBA" id="ARBA00022723"/>
    </source>
</evidence>
<feature type="domain" description="Calponin-homology (CH)" evidence="6">
    <location>
        <begin position="194"/>
        <end position="302"/>
    </location>
</feature>
<dbReference type="Pfam" id="PF00307">
    <property type="entry name" value="CH"/>
    <property type="match status" value="3"/>
</dbReference>
<reference evidence="8" key="1">
    <citation type="submission" date="2022-11" db="UniProtKB">
        <authorList>
            <consortium name="WormBaseParasite"/>
        </authorList>
    </citation>
    <scope>IDENTIFICATION</scope>
</reference>
<dbReference type="InterPro" id="IPR001715">
    <property type="entry name" value="CH_dom"/>
</dbReference>
<dbReference type="InterPro" id="IPR001589">
    <property type="entry name" value="Actinin_actin-bd_CS"/>
</dbReference>
<evidence type="ECO:0000259" key="6">
    <source>
        <dbReference type="PROSITE" id="PS50021"/>
    </source>
</evidence>
<name>A0A915IIQ6_ROMCU</name>
<dbReference type="InterPro" id="IPR036872">
    <property type="entry name" value="CH_dom_sf"/>
</dbReference>
<dbReference type="InterPro" id="IPR039959">
    <property type="entry name" value="Fimbrin/Plastin"/>
</dbReference>
<dbReference type="PANTHER" id="PTHR19961:SF18">
    <property type="entry name" value="FI19014P1"/>
    <property type="match status" value="1"/>
</dbReference>
<feature type="domain" description="Calponin-homology (CH)" evidence="6">
    <location>
        <begin position="33"/>
        <end position="173"/>
    </location>
</feature>
<sequence>MTGGLFSQIDLVHVPGLIRLLQENETLSDLQRLSPEQILIRWVNYHLQNAGVDRRLTNFTTDIQDSEIYCYLLKEIAPIERYVTLDALKITSTDDVYLRWSCRECSKKSHFPAQICQKNFVIFASDDNLKRADRMLKEAEKLDCRAFITSQDVVNGVYKLNLAFVANLFNTWPALKPPEEPEQIAELEAISEETREERTYRNWINSMAVDPYVNWLYSDLQDGLIIFQLYEKIKANVVDWKRVSTKFEKFRSMMQRIQNCNYAIDIGRQLRFSLVGIQGKDIYDGNPTLTLALIWQLMRAYTLTVLANCTKGISADGSDGAPVLAADKDIIDWANNKLRNGGKTSQFSNFQDSRLSDGKILLDLIDCIKPGSFDYGLITDGKSADDKLTNAKYAITTARKIGAKVYALPEDIVEVKPKMVMTVFACLMARDFSASVSNPVSSTLRDSQESHDSTWHSTNGSSICKSGQPPAPPQRTAYRIPDQLLRLKQGRSEESVEKSETEKDDSLSLSINEKSTTVSSADDDHHSSSNYLLMLQRT</sequence>
<dbReference type="CDD" id="cd21298">
    <property type="entry name" value="CH_PLS_rpt3"/>
    <property type="match status" value="1"/>
</dbReference>
<keyword evidence="1" id="KW-0479">Metal-binding</keyword>
<dbReference type="PANTHER" id="PTHR19961">
    <property type="entry name" value="FIMBRIN/PLASTIN"/>
    <property type="match status" value="1"/>
</dbReference>
<dbReference type="PROSITE" id="PS00019">
    <property type="entry name" value="ACTININ_1"/>
    <property type="match status" value="1"/>
</dbReference>
<dbReference type="PROSITE" id="PS50021">
    <property type="entry name" value="CH"/>
    <property type="match status" value="3"/>
</dbReference>
<proteinExistence type="predicted"/>
<keyword evidence="7" id="KW-1185">Reference proteome</keyword>
<protein>
    <submittedName>
        <fullName evidence="8">Calponin-homology (CH) domain-containing protein</fullName>
    </submittedName>
</protein>
<dbReference type="GO" id="GO:0051017">
    <property type="term" value="P:actin filament bundle assembly"/>
    <property type="evidence" value="ECO:0007669"/>
    <property type="project" value="InterPro"/>
</dbReference>
<dbReference type="GO" id="GO:0051639">
    <property type="term" value="P:actin filament network formation"/>
    <property type="evidence" value="ECO:0007669"/>
    <property type="project" value="TreeGrafter"/>
</dbReference>
<dbReference type="GO" id="GO:0032432">
    <property type="term" value="C:actin filament bundle"/>
    <property type="evidence" value="ECO:0007669"/>
    <property type="project" value="TreeGrafter"/>
</dbReference>
<feature type="region of interest" description="Disordered" evidence="5">
    <location>
        <begin position="438"/>
        <end position="538"/>
    </location>
</feature>
<dbReference type="Proteomes" id="UP000887565">
    <property type="component" value="Unplaced"/>
</dbReference>
<keyword evidence="3" id="KW-0106">Calcium</keyword>
<evidence type="ECO:0000256" key="5">
    <source>
        <dbReference type="SAM" id="MobiDB-lite"/>
    </source>
</evidence>
<keyword evidence="4" id="KW-0009">Actin-binding</keyword>
<evidence type="ECO:0000256" key="3">
    <source>
        <dbReference type="ARBA" id="ARBA00022837"/>
    </source>
</evidence>
<evidence type="ECO:0000256" key="4">
    <source>
        <dbReference type="ARBA" id="ARBA00023203"/>
    </source>
</evidence>
<feature type="domain" description="Calponin-homology (CH)" evidence="6">
    <location>
        <begin position="324"/>
        <end position="432"/>
    </location>
</feature>
<dbReference type="SUPFAM" id="SSF47576">
    <property type="entry name" value="Calponin-homology domain, CH-domain"/>
    <property type="match status" value="1"/>
</dbReference>
<dbReference type="FunFam" id="1.10.418.10:FF:000066">
    <property type="entry name" value="plastin-1 isoform X2"/>
    <property type="match status" value="1"/>
</dbReference>
<feature type="compositionally biased region" description="Basic and acidic residues" evidence="5">
    <location>
        <begin position="490"/>
        <end position="506"/>
    </location>
</feature>
<evidence type="ECO:0000256" key="2">
    <source>
        <dbReference type="ARBA" id="ARBA00022737"/>
    </source>
</evidence>
<evidence type="ECO:0000313" key="7">
    <source>
        <dbReference type="Proteomes" id="UP000887565"/>
    </source>
</evidence>
<dbReference type="WBParaSite" id="nRc.2.0.1.t13941-RA">
    <property type="protein sequence ID" value="nRc.2.0.1.t13941-RA"/>
    <property type="gene ID" value="nRc.2.0.1.g13941"/>
</dbReference>
<dbReference type="FunFam" id="1.10.418.10:FF:000010">
    <property type="entry name" value="Plastin-3 isoform 1"/>
    <property type="match status" value="1"/>
</dbReference>
<organism evidence="7 8">
    <name type="scientific">Romanomermis culicivorax</name>
    <name type="common">Nematode worm</name>
    <dbReference type="NCBI Taxonomy" id="13658"/>
    <lineage>
        <taxon>Eukaryota</taxon>
        <taxon>Metazoa</taxon>
        <taxon>Ecdysozoa</taxon>
        <taxon>Nematoda</taxon>
        <taxon>Enoplea</taxon>
        <taxon>Dorylaimia</taxon>
        <taxon>Mermithida</taxon>
        <taxon>Mermithoidea</taxon>
        <taxon>Mermithidae</taxon>
        <taxon>Romanomermis</taxon>
    </lineage>
</organism>
<dbReference type="OMA" id="WQLMRKN"/>
<dbReference type="AlphaFoldDB" id="A0A915IIQ6"/>
<dbReference type="Gene3D" id="1.10.418.10">
    <property type="entry name" value="Calponin-like domain"/>
    <property type="match status" value="3"/>
</dbReference>
<dbReference type="GO" id="GO:0046872">
    <property type="term" value="F:metal ion binding"/>
    <property type="evidence" value="ECO:0007669"/>
    <property type="project" value="UniProtKB-KW"/>
</dbReference>
<dbReference type="GO" id="GO:0051015">
    <property type="term" value="F:actin filament binding"/>
    <property type="evidence" value="ECO:0007669"/>
    <property type="project" value="InterPro"/>
</dbReference>
<keyword evidence="2" id="KW-0677">Repeat</keyword>